<gene>
    <name evidence="1" type="ORF">Catovirus_1_520</name>
</gene>
<name>A0A1V0S9T2_9VIRU</name>
<accession>A0A1V0S9T2</accession>
<reference evidence="1" key="1">
    <citation type="journal article" date="2017" name="Science">
        <title>Giant viruses with an expanded complement of translation system components.</title>
        <authorList>
            <person name="Schulz F."/>
            <person name="Yutin N."/>
            <person name="Ivanova N.N."/>
            <person name="Ortega D.R."/>
            <person name="Lee T.K."/>
            <person name="Vierheilig J."/>
            <person name="Daims H."/>
            <person name="Horn M."/>
            <person name="Wagner M."/>
            <person name="Jensen G.J."/>
            <person name="Kyrpides N.C."/>
            <person name="Koonin E.V."/>
            <person name="Woyke T."/>
        </authorList>
    </citation>
    <scope>NUCLEOTIDE SEQUENCE</scope>
    <source>
        <strain evidence="1">CTV1</strain>
    </source>
</reference>
<organism evidence="1">
    <name type="scientific">Catovirus CTV1</name>
    <dbReference type="NCBI Taxonomy" id="1977631"/>
    <lineage>
        <taxon>Viruses</taxon>
        <taxon>Varidnaviria</taxon>
        <taxon>Bamfordvirae</taxon>
        <taxon>Nucleocytoviricota</taxon>
        <taxon>Megaviricetes</taxon>
        <taxon>Imitervirales</taxon>
        <taxon>Mimiviridae</taxon>
        <taxon>Klosneuvirinae</taxon>
        <taxon>Catovirus</taxon>
    </lineage>
</organism>
<proteinExistence type="predicted"/>
<dbReference type="EMBL" id="KY684083">
    <property type="protein sequence ID" value="ARF08470.1"/>
    <property type="molecule type" value="Genomic_DNA"/>
</dbReference>
<evidence type="ECO:0000313" key="1">
    <source>
        <dbReference type="EMBL" id="ARF08470.1"/>
    </source>
</evidence>
<protein>
    <submittedName>
        <fullName evidence="1">Uncharacterized protein</fullName>
    </submittedName>
</protein>
<sequence>MNKITISFENDDREFEVDEDTIKKIPFLQTYYNFNNNKTNMIKLDYSNYDEVKFVLDTVTNNNINLLDLIEKELNNRCETLDYFGVLSKPLGDGYIKVLSNSLRSLLSTDYYKEFTNVQNFINDKEQQIITLDTKLFDNFTQITSTYNNIIPFYRSDGSIFLGKIPIPIKNHRENLISLDDIIKNKYANISNNDGKINKLFFTIFCLTFESSELFLLFLSDIYDCSFKNFVDLLDCFCDSGYEYCDDNCDALEFKFQEPGRVFLENYKQLCEQCGSNLTKQNKSKKVNKKQEKIKIKFDLSDYLEIEIDRIFIFIDKILALYNNLASNFKLEDLYMTEEDLNLIENRDKYIKIINKCNSNKQLEYGFIKKIE</sequence>